<comment type="caution">
    <text evidence="2">The sequence shown here is derived from an EMBL/GenBank/DDBJ whole genome shotgun (WGS) entry which is preliminary data.</text>
</comment>
<evidence type="ECO:0000259" key="1">
    <source>
        <dbReference type="Pfam" id="PF04230"/>
    </source>
</evidence>
<evidence type="ECO:0000313" key="3">
    <source>
        <dbReference type="Proteomes" id="UP000730739"/>
    </source>
</evidence>
<gene>
    <name evidence="2" type="ORF">J2Z31_003648</name>
</gene>
<dbReference type="Proteomes" id="UP000730739">
    <property type="component" value="Unassembled WGS sequence"/>
</dbReference>
<accession>A0ABS4R491</accession>
<dbReference type="InterPro" id="IPR007345">
    <property type="entry name" value="Polysacch_pyruvyl_Trfase"/>
</dbReference>
<reference evidence="2 3" key="1">
    <citation type="submission" date="2021-03" db="EMBL/GenBank/DDBJ databases">
        <title>Genomic Encyclopedia of Type Strains, Phase IV (KMG-IV): sequencing the most valuable type-strain genomes for metagenomic binning, comparative biology and taxonomic classification.</title>
        <authorList>
            <person name="Goeker M."/>
        </authorList>
    </citation>
    <scope>NUCLEOTIDE SEQUENCE [LARGE SCALE GENOMIC DNA]</scope>
    <source>
        <strain evidence="2 3">DSM 13372</strain>
    </source>
</reference>
<feature type="domain" description="Polysaccharide pyruvyl transferase" evidence="1">
    <location>
        <begin position="13"/>
        <end position="210"/>
    </location>
</feature>
<sequence>MKIAVLGYSNTNNIGDNIQTLAVAQHIGQECSIVDRDFLSHYAGEPCVVVMNGWFSHEPQNWPPSENIIPIFFGFHLSEKARETYSRHSEYLKRFEPIGCRDRDTVETLTKWGVDAYISGCATMTFPERPRSLKGRTDVLVDIRTWYFDRKERKQFRQISHKHDVPFATHATKNQLAKDLLTYYRTNARAAITSRIHCAIPCFALGIPAVYSGIIDYRTEIIADIGIPTTKFSRMRKTSRSSIQFGIPDFNDKKTDIANDLRGKLTAHGICLAPWSAQDTNEDQEFLSNLKWA</sequence>
<organism evidence="2 3">
    <name type="scientific">Sinorhizobium kostiense</name>
    <dbReference type="NCBI Taxonomy" id="76747"/>
    <lineage>
        <taxon>Bacteria</taxon>
        <taxon>Pseudomonadati</taxon>
        <taxon>Pseudomonadota</taxon>
        <taxon>Alphaproteobacteria</taxon>
        <taxon>Hyphomicrobiales</taxon>
        <taxon>Rhizobiaceae</taxon>
        <taxon>Sinorhizobium/Ensifer group</taxon>
        <taxon>Sinorhizobium</taxon>
    </lineage>
</organism>
<dbReference type="Pfam" id="PF04230">
    <property type="entry name" value="PS_pyruv_trans"/>
    <property type="match status" value="1"/>
</dbReference>
<proteinExistence type="predicted"/>
<keyword evidence="3" id="KW-1185">Reference proteome</keyword>
<protein>
    <recommendedName>
        <fullName evidence="1">Polysaccharide pyruvyl transferase domain-containing protein</fullName>
    </recommendedName>
</protein>
<evidence type="ECO:0000313" key="2">
    <source>
        <dbReference type="EMBL" id="MBP2237134.1"/>
    </source>
</evidence>
<dbReference type="RefSeq" id="WP_209602887.1">
    <property type="nucleotide sequence ID" value="NZ_JAGILA010000004.1"/>
</dbReference>
<name>A0ABS4R491_9HYPH</name>
<dbReference type="EMBL" id="JAGILA010000004">
    <property type="protein sequence ID" value="MBP2237134.1"/>
    <property type="molecule type" value="Genomic_DNA"/>
</dbReference>